<sequence>MLSLFNSKHSNRCLTFSSRSSFNPIYHIPSTYQHLRLSVRFIVIVGLKNDHLFAQIDRWPKSSLFKIHSHKYSTLCLSPGQISPQKKSQIDQPPGLAYDKVENWTSQVYQHLPFEPDPNLFEKINPLESPSFNKLEEILALSQESPSNNQLCNRLVYLIDNDLHAADELKTEIIKNSINLPSNLQITNHCFNLLINHRDINGYLNWLPLVSSTCLDSSPENSTFSTSETHLNEILKLAPSDITPLLRFLTILTSKNCLNKQIALKSIRHLVRTQSPSKSIEIANKIFFISKPSLGFSQQTDFLHDFFVLQLANQGYLSEALQLLFSNPQEPGSQVDLTKNTISPLTYQVLADQLLTKIKHNSFQLNDPWSSQLDSLIAHWYKNHQPSLSAWLAPNKSNKCQNQVLPSLTKKISKQYLKFSTGNFSHSSIKELFSFLARFKTLIDENQHPKFIKAAQLASELNQLFPLRESFSQLRKLLQTIYPQQGKETQEQFIKSLIFQNQLQVINSQPKSGTTIDNLMPSKYLSYDFKTRPDVTLLWAHSWMIYYQRSGQPRQAIEIFLDYFIPLGCDLKLVGKILTRRSDGFSDSSNPMSFPRNPKHQQLIHPTTGVLTVLYDSILSICPPKLLNLVFQSFLTQHYPSSQSLNNSFTNQSHPTISINHVHRLRPNFTSFRPFVRTYLKNKDVESSLEVLKEMHSACLPNQIIDEGGWIDLLEWCAIHSAGPKSKSEANLSGWGSQRKRKIKGWDGQMKEKLIYLVLRHFLKANSIKLINQTDFLEIQSSNDPVNLLPNLREEAWMSNHSNFLNSQSFKDFCSYNNQFPTLKLLLKIKSGFNHSGNKRGTKFINRLINFKMGKI</sequence>
<gene>
    <name evidence="1" type="ORF">O181_025210</name>
</gene>
<comment type="caution">
    <text evidence="1">The sequence shown here is derived from an EMBL/GenBank/DDBJ whole genome shotgun (WGS) entry which is preliminary data.</text>
</comment>
<name>A0A9Q3CM07_9BASI</name>
<keyword evidence="2" id="KW-1185">Reference proteome</keyword>
<protein>
    <submittedName>
        <fullName evidence="1">Uncharacterized protein</fullName>
    </submittedName>
</protein>
<accession>A0A9Q3CM07</accession>
<reference evidence="1" key="1">
    <citation type="submission" date="2021-03" db="EMBL/GenBank/DDBJ databases">
        <title>Draft genome sequence of rust myrtle Austropuccinia psidii MF-1, a brazilian biotype.</title>
        <authorList>
            <person name="Quecine M.C."/>
            <person name="Pachon D.M.R."/>
            <person name="Bonatelli M.L."/>
            <person name="Correr F.H."/>
            <person name="Franceschini L.M."/>
            <person name="Leite T.F."/>
            <person name="Margarido G.R.A."/>
            <person name="Almeida C.A."/>
            <person name="Ferrarezi J.A."/>
            <person name="Labate C.A."/>
        </authorList>
    </citation>
    <scope>NUCLEOTIDE SEQUENCE</scope>
    <source>
        <strain evidence="1">MF-1</strain>
    </source>
</reference>
<dbReference type="EMBL" id="AVOT02008194">
    <property type="protein sequence ID" value="MBW0485495.1"/>
    <property type="molecule type" value="Genomic_DNA"/>
</dbReference>
<dbReference type="AlphaFoldDB" id="A0A9Q3CM07"/>
<organism evidence="1 2">
    <name type="scientific">Austropuccinia psidii MF-1</name>
    <dbReference type="NCBI Taxonomy" id="1389203"/>
    <lineage>
        <taxon>Eukaryota</taxon>
        <taxon>Fungi</taxon>
        <taxon>Dikarya</taxon>
        <taxon>Basidiomycota</taxon>
        <taxon>Pucciniomycotina</taxon>
        <taxon>Pucciniomycetes</taxon>
        <taxon>Pucciniales</taxon>
        <taxon>Sphaerophragmiaceae</taxon>
        <taxon>Austropuccinia</taxon>
    </lineage>
</organism>
<proteinExistence type="predicted"/>
<evidence type="ECO:0000313" key="2">
    <source>
        <dbReference type="Proteomes" id="UP000765509"/>
    </source>
</evidence>
<dbReference type="OrthoDB" id="2507122at2759"/>
<dbReference type="Proteomes" id="UP000765509">
    <property type="component" value="Unassembled WGS sequence"/>
</dbReference>
<evidence type="ECO:0000313" key="1">
    <source>
        <dbReference type="EMBL" id="MBW0485495.1"/>
    </source>
</evidence>